<dbReference type="InterPro" id="IPR002656">
    <property type="entry name" value="Acyl_transf_3_dom"/>
</dbReference>
<dbReference type="KEGG" id="lck:HN018_19730"/>
<dbReference type="GO" id="GO:0016747">
    <property type="term" value="F:acyltransferase activity, transferring groups other than amino-acyl groups"/>
    <property type="evidence" value="ECO:0007669"/>
    <property type="project" value="InterPro"/>
</dbReference>
<evidence type="ECO:0000313" key="3">
    <source>
        <dbReference type="EMBL" id="QKE91965.1"/>
    </source>
</evidence>
<sequence length="395" mass="43691">MPSVSIEKSSPILSLTGIRGIAAFWVVLFHLQEGIPSWPTSQWLHGSALLRNGFRGVDLFFILSGFIMMHVHARDFSSIAAGKLRSFALMRIFRIYPASFAASILILILVLALPSYVIWMRAYYETIHTEAYTAKAFIQSLTLSSRWLGHDYGMWNPVTWSLSVELFAYTSLPVLASLLGRTKSPARCLIFSAGSLTVMILLLLVLGDRNGATTSRLGLVRGFGGFAAGIGMCRFVSLVVWNEKIPPRIASGSVLLIGLLSLHPRAGILMPFPFATLIASLSYQRGIIDAFLRTRIVLFLGKISFSLYLTHLTLFAVLEWLFQSAILTYTVPAMFAALAVYLVVAIGLSAALYQFVERPFHRIGHRLARNTRFIETDSIPVIHDVIETSGTRSTA</sequence>
<feature type="transmembrane region" description="Helical" evidence="1">
    <location>
        <begin position="188"/>
        <end position="207"/>
    </location>
</feature>
<dbReference type="PANTHER" id="PTHR23028">
    <property type="entry name" value="ACETYLTRANSFERASE"/>
    <property type="match status" value="1"/>
</dbReference>
<feature type="transmembrane region" description="Helical" evidence="1">
    <location>
        <begin position="52"/>
        <end position="71"/>
    </location>
</feature>
<dbReference type="GO" id="GO:0016020">
    <property type="term" value="C:membrane"/>
    <property type="evidence" value="ECO:0007669"/>
    <property type="project" value="TreeGrafter"/>
</dbReference>
<feature type="transmembrane region" description="Helical" evidence="1">
    <location>
        <begin position="12"/>
        <end position="32"/>
    </location>
</feature>
<feature type="transmembrane region" description="Helical" evidence="1">
    <location>
        <begin position="219"/>
        <end position="240"/>
    </location>
</feature>
<dbReference type="RefSeq" id="WP_171833647.1">
    <property type="nucleotide sequence ID" value="NZ_CP053708.1"/>
</dbReference>
<reference evidence="3 4" key="1">
    <citation type="journal article" date="2014" name="World J. Microbiol. Biotechnol.">
        <title>Biodiversity and physiological characteristics of Antarctic and Arctic lichens-associated bacteria.</title>
        <authorList>
            <person name="Lee Y.M."/>
            <person name="Kim E.H."/>
            <person name="Lee H.K."/>
            <person name="Hong S.G."/>
        </authorList>
    </citation>
    <scope>NUCLEOTIDE SEQUENCE [LARGE SCALE GENOMIC DNA]</scope>
    <source>
        <strain evidence="3 4">PAMC 26569</strain>
    </source>
</reference>
<evidence type="ECO:0000313" key="4">
    <source>
        <dbReference type="Proteomes" id="UP000500767"/>
    </source>
</evidence>
<feature type="transmembrane region" description="Helical" evidence="1">
    <location>
        <begin position="268"/>
        <end position="284"/>
    </location>
</feature>
<dbReference type="InterPro" id="IPR050879">
    <property type="entry name" value="Acyltransferase_3"/>
</dbReference>
<keyword evidence="1" id="KW-1133">Transmembrane helix</keyword>
<evidence type="ECO:0000256" key="1">
    <source>
        <dbReference type="SAM" id="Phobius"/>
    </source>
</evidence>
<feature type="transmembrane region" description="Helical" evidence="1">
    <location>
        <begin position="334"/>
        <end position="356"/>
    </location>
</feature>
<dbReference type="GO" id="GO:0000271">
    <property type="term" value="P:polysaccharide biosynthetic process"/>
    <property type="evidence" value="ECO:0007669"/>
    <property type="project" value="TreeGrafter"/>
</dbReference>
<organism evidence="3 4">
    <name type="scientific">Lichenicola cladoniae</name>
    <dbReference type="NCBI Taxonomy" id="1484109"/>
    <lineage>
        <taxon>Bacteria</taxon>
        <taxon>Pseudomonadati</taxon>
        <taxon>Pseudomonadota</taxon>
        <taxon>Alphaproteobacteria</taxon>
        <taxon>Acetobacterales</taxon>
        <taxon>Acetobacteraceae</taxon>
        <taxon>Lichenicola</taxon>
    </lineage>
</organism>
<keyword evidence="3" id="KW-0808">Transferase</keyword>
<dbReference type="Pfam" id="PF01757">
    <property type="entry name" value="Acyl_transf_3"/>
    <property type="match status" value="1"/>
</dbReference>
<feature type="transmembrane region" description="Helical" evidence="1">
    <location>
        <begin position="92"/>
        <end position="119"/>
    </location>
</feature>
<dbReference type="EMBL" id="CP053708">
    <property type="protein sequence ID" value="QKE91965.1"/>
    <property type="molecule type" value="Genomic_DNA"/>
</dbReference>
<protein>
    <submittedName>
        <fullName evidence="3">Acyltransferase</fullName>
    </submittedName>
</protein>
<feature type="transmembrane region" description="Helical" evidence="1">
    <location>
        <begin position="296"/>
        <end position="322"/>
    </location>
</feature>
<evidence type="ECO:0000259" key="2">
    <source>
        <dbReference type="Pfam" id="PF01757"/>
    </source>
</evidence>
<name>A0A6M8HUV7_9PROT</name>
<dbReference type="PANTHER" id="PTHR23028:SF53">
    <property type="entry name" value="ACYL_TRANSF_3 DOMAIN-CONTAINING PROTEIN"/>
    <property type="match status" value="1"/>
</dbReference>
<proteinExistence type="predicted"/>
<dbReference type="AlphaFoldDB" id="A0A6M8HUV7"/>
<dbReference type="Proteomes" id="UP000500767">
    <property type="component" value="Chromosome"/>
</dbReference>
<feature type="domain" description="Acyltransferase 3" evidence="2">
    <location>
        <begin position="13"/>
        <end position="352"/>
    </location>
</feature>
<gene>
    <name evidence="3" type="ORF">HN018_19730</name>
</gene>
<keyword evidence="1" id="KW-0472">Membrane</keyword>
<keyword evidence="1" id="KW-0812">Transmembrane</keyword>
<keyword evidence="4" id="KW-1185">Reference proteome</keyword>
<accession>A0A6M8HUV7</accession>
<keyword evidence="3" id="KW-0012">Acyltransferase</keyword>